<dbReference type="NCBIfam" id="TIGR02532">
    <property type="entry name" value="IV_pilin_GFxxxE"/>
    <property type="match status" value="1"/>
</dbReference>
<organism evidence="2 3">
    <name type="scientific">Candidatus Daviesbacteria bacterium RIFCSPHIGHO2_02_FULL_36_13</name>
    <dbReference type="NCBI Taxonomy" id="1797768"/>
    <lineage>
        <taxon>Bacteria</taxon>
        <taxon>Candidatus Daviesiibacteriota</taxon>
    </lineage>
</organism>
<dbReference type="EMBL" id="MFCV01000044">
    <property type="protein sequence ID" value="OGE30682.1"/>
    <property type="molecule type" value="Genomic_DNA"/>
</dbReference>
<gene>
    <name evidence="2" type="ORF">A3C59_03130</name>
</gene>
<evidence type="ECO:0000313" key="3">
    <source>
        <dbReference type="Proteomes" id="UP000176902"/>
    </source>
</evidence>
<dbReference type="AlphaFoldDB" id="A0A1F5JPX7"/>
<dbReference type="InterPro" id="IPR045584">
    <property type="entry name" value="Pilin-like"/>
</dbReference>
<protein>
    <submittedName>
        <fullName evidence="2">Uncharacterized protein</fullName>
    </submittedName>
</protein>
<keyword evidence="1" id="KW-0812">Transmembrane</keyword>
<keyword evidence="1" id="KW-1133">Transmembrane helix</keyword>
<dbReference type="Proteomes" id="UP000176902">
    <property type="component" value="Unassembled WGS sequence"/>
</dbReference>
<accession>A0A1F5JPX7</accession>
<dbReference type="InterPro" id="IPR012902">
    <property type="entry name" value="N_methyl_site"/>
</dbReference>
<comment type="caution">
    <text evidence="2">The sequence shown here is derived from an EMBL/GenBank/DDBJ whole genome shotgun (WGS) entry which is preliminary data.</text>
</comment>
<sequence>MLSNQKGQSLLELIVVIAVVGLILGAFSFATISSIRNAELAQNQSKATKLAQEAIEKVRSMRDRDSVITTDVPYPGSDPVRNVNIFSELYSVFLSRNYCNNADGDGPCYFRFENNQLVKVTSTTFEINNVEPFRRQIRIEDSFPDAQSLYLYEKKITIVVQWTDFSCGSIPFCHQSQLTTILRKL</sequence>
<keyword evidence="1" id="KW-0472">Membrane</keyword>
<reference evidence="2 3" key="1">
    <citation type="journal article" date="2016" name="Nat. Commun.">
        <title>Thousands of microbial genomes shed light on interconnected biogeochemical processes in an aquifer system.</title>
        <authorList>
            <person name="Anantharaman K."/>
            <person name="Brown C.T."/>
            <person name="Hug L.A."/>
            <person name="Sharon I."/>
            <person name="Castelle C.J."/>
            <person name="Probst A.J."/>
            <person name="Thomas B.C."/>
            <person name="Singh A."/>
            <person name="Wilkins M.J."/>
            <person name="Karaoz U."/>
            <person name="Brodie E.L."/>
            <person name="Williams K.H."/>
            <person name="Hubbard S.S."/>
            <person name="Banfield J.F."/>
        </authorList>
    </citation>
    <scope>NUCLEOTIDE SEQUENCE [LARGE SCALE GENOMIC DNA]</scope>
</reference>
<dbReference type="STRING" id="1797768.A3C59_03130"/>
<evidence type="ECO:0000256" key="1">
    <source>
        <dbReference type="SAM" id="Phobius"/>
    </source>
</evidence>
<evidence type="ECO:0000313" key="2">
    <source>
        <dbReference type="EMBL" id="OGE30682.1"/>
    </source>
</evidence>
<name>A0A1F5JPX7_9BACT</name>
<dbReference type="SUPFAM" id="SSF54523">
    <property type="entry name" value="Pili subunits"/>
    <property type="match status" value="1"/>
</dbReference>
<proteinExistence type="predicted"/>
<feature type="transmembrane region" description="Helical" evidence="1">
    <location>
        <begin position="12"/>
        <end position="35"/>
    </location>
</feature>
<dbReference type="Pfam" id="PF07963">
    <property type="entry name" value="N_methyl"/>
    <property type="match status" value="1"/>
</dbReference>